<sequence>MDNHLRCRFSEGSITLPEGYQEQTVNIITAPNAPALNISRDSLDEGESLTDYLVRQKELLKKGLRDWQLLDEQPAVLGDSLLSGTALFSRYRPKKEQQVYQYQAVFLLDDRKALIFTLSAHQALSESERQWLDGCLKSFQLPH</sequence>
<gene>
    <name evidence="2" type="ORF">CKY02_19310</name>
    <name evidence="1" type="ORF">GPY48_06980</name>
</gene>
<dbReference type="EMBL" id="NSCM01000049">
    <property type="protein sequence ID" value="RAX08280.1"/>
    <property type="molecule type" value="Genomic_DNA"/>
</dbReference>
<dbReference type="SUPFAM" id="SSF55724">
    <property type="entry name" value="Mog1p/PsbP-like"/>
    <property type="match status" value="1"/>
</dbReference>
<evidence type="ECO:0000313" key="2">
    <source>
        <dbReference type="EMBL" id="RAX08280.1"/>
    </source>
</evidence>
<proteinExistence type="predicted"/>
<keyword evidence="4" id="KW-1185">Reference proteome</keyword>
<accession>A0A329WXC6</accession>
<name>A0A329WXC6_9GAMM</name>
<reference evidence="1 4" key="3">
    <citation type="submission" date="2019-12" db="EMBL/GenBank/DDBJ databases">
        <title>Engineering Photorhabdus to improve their lethality against agricultural pests.</title>
        <authorList>
            <person name="Machado R.A.R."/>
        </authorList>
    </citation>
    <scope>NUCLEOTIDE SEQUENCE [LARGE SCALE GENOMIC DNA]</scope>
    <source>
        <strain evidence="1 4">M-CN4</strain>
    </source>
</reference>
<dbReference type="Proteomes" id="UP000250919">
    <property type="component" value="Unassembled WGS sequence"/>
</dbReference>
<dbReference type="Proteomes" id="UP000466619">
    <property type="component" value="Unassembled WGS sequence"/>
</dbReference>
<dbReference type="GeneID" id="88807965"/>
<dbReference type="InterPro" id="IPR016123">
    <property type="entry name" value="Mog1/PsbP_a/b/a-sand"/>
</dbReference>
<evidence type="ECO:0000313" key="3">
    <source>
        <dbReference type="Proteomes" id="UP000250919"/>
    </source>
</evidence>
<organism evidence="2 3">
    <name type="scientific">Photorhabdus bodei</name>
    <dbReference type="NCBI Taxonomy" id="2029681"/>
    <lineage>
        <taxon>Bacteria</taxon>
        <taxon>Pseudomonadati</taxon>
        <taxon>Pseudomonadota</taxon>
        <taxon>Gammaproteobacteria</taxon>
        <taxon>Enterobacterales</taxon>
        <taxon>Morganellaceae</taxon>
        <taxon>Photorhabdus</taxon>
    </lineage>
</organism>
<dbReference type="AlphaFoldDB" id="A0A329WXC6"/>
<dbReference type="EMBL" id="WSFC01000010">
    <property type="protein sequence ID" value="NDL03007.1"/>
    <property type="molecule type" value="Genomic_DNA"/>
</dbReference>
<evidence type="ECO:0000313" key="1">
    <source>
        <dbReference type="EMBL" id="NDL03007.1"/>
    </source>
</evidence>
<reference evidence="2" key="1">
    <citation type="submission" date="2017-08" db="EMBL/GenBank/DDBJ databases">
        <authorList>
            <person name="de Groot N.N."/>
        </authorList>
    </citation>
    <scope>NUCLEOTIDE SEQUENCE</scope>
    <source>
        <strain evidence="2">LJ24-63</strain>
    </source>
</reference>
<dbReference type="InterPro" id="IPR014894">
    <property type="entry name" value="DcrB/EagT6"/>
</dbReference>
<reference evidence="2 3" key="2">
    <citation type="journal article" date="2018" name="Int. J. Syst. Evol. Microbiol.">
        <title>Whole-genome-based revisit of Photorhabdus phylogeny: proposal for the elevation of most Photorhabdus subspecies to the species level and description of one novel species Photorhabdus bodei sp. nov., and one novel subspecies Photorhabdus laumondii subsp. clarkei subsp. nov.</title>
        <authorList>
            <person name="Machado R.A.R."/>
            <person name="Wuthrich D."/>
            <person name="Kuhnert P."/>
            <person name="Arce C.C.M."/>
            <person name="Thonen L."/>
            <person name="Ruiz C."/>
            <person name="Zhang X."/>
            <person name="Robert C.A.M."/>
            <person name="Karimi J."/>
            <person name="Kamali S."/>
            <person name="Ma J."/>
            <person name="Bruggmann R."/>
            <person name="Erb M."/>
        </authorList>
    </citation>
    <scope>NUCLEOTIDE SEQUENCE [LARGE SCALE GENOMIC DNA]</scope>
    <source>
        <strain evidence="2 3">LJ24-63</strain>
    </source>
</reference>
<comment type="caution">
    <text evidence="2">The sequence shown here is derived from an EMBL/GenBank/DDBJ whole genome shotgun (WGS) entry which is preliminary data.</text>
</comment>
<dbReference type="Pfam" id="PF08786">
    <property type="entry name" value="DcrB"/>
    <property type="match status" value="1"/>
</dbReference>
<dbReference type="Gene3D" id="3.40.1000.10">
    <property type="entry name" value="Mog1/PsbP, alpha/beta/alpha sandwich"/>
    <property type="match status" value="1"/>
</dbReference>
<dbReference type="RefSeq" id="WP_112896579.1">
    <property type="nucleotide sequence ID" value="NZ_CAWNYH010000049.1"/>
</dbReference>
<evidence type="ECO:0000313" key="4">
    <source>
        <dbReference type="Proteomes" id="UP000466619"/>
    </source>
</evidence>
<protein>
    <submittedName>
        <fullName evidence="1">DUF1795 domain-containing protein</fullName>
    </submittedName>
</protein>